<protein>
    <submittedName>
        <fullName evidence="2">Uncharacterized protein</fullName>
    </submittedName>
</protein>
<proteinExistence type="predicted"/>
<evidence type="ECO:0000313" key="2">
    <source>
        <dbReference type="EMBL" id="KAJ7214916.1"/>
    </source>
</evidence>
<reference evidence="2" key="1">
    <citation type="submission" date="2023-03" db="EMBL/GenBank/DDBJ databases">
        <title>Massive genome expansion in bonnet fungi (Mycena s.s.) driven by repeated elements and novel gene families across ecological guilds.</title>
        <authorList>
            <consortium name="Lawrence Berkeley National Laboratory"/>
            <person name="Harder C.B."/>
            <person name="Miyauchi S."/>
            <person name="Viragh M."/>
            <person name="Kuo A."/>
            <person name="Thoen E."/>
            <person name="Andreopoulos B."/>
            <person name="Lu D."/>
            <person name="Skrede I."/>
            <person name="Drula E."/>
            <person name="Henrissat B."/>
            <person name="Morin E."/>
            <person name="Kohler A."/>
            <person name="Barry K."/>
            <person name="LaButti K."/>
            <person name="Morin E."/>
            <person name="Salamov A."/>
            <person name="Lipzen A."/>
            <person name="Mereny Z."/>
            <person name="Hegedus B."/>
            <person name="Baldrian P."/>
            <person name="Stursova M."/>
            <person name="Weitz H."/>
            <person name="Taylor A."/>
            <person name="Grigoriev I.V."/>
            <person name="Nagy L.G."/>
            <person name="Martin F."/>
            <person name="Kauserud H."/>
        </authorList>
    </citation>
    <scope>NUCLEOTIDE SEQUENCE</scope>
    <source>
        <strain evidence="2">9144</strain>
    </source>
</reference>
<evidence type="ECO:0000313" key="3">
    <source>
        <dbReference type="Proteomes" id="UP001219525"/>
    </source>
</evidence>
<dbReference type="EMBL" id="JARJCW010000018">
    <property type="protein sequence ID" value="KAJ7214916.1"/>
    <property type="molecule type" value="Genomic_DNA"/>
</dbReference>
<dbReference type="Proteomes" id="UP001219525">
    <property type="component" value="Unassembled WGS sequence"/>
</dbReference>
<gene>
    <name evidence="2" type="ORF">GGX14DRAFT_609748</name>
</gene>
<keyword evidence="3" id="KW-1185">Reference proteome</keyword>
<comment type="caution">
    <text evidence="2">The sequence shown here is derived from an EMBL/GenBank/DDBJ whole genome shotgun (WGS) entry which is preliminary data.</text>
</comment>
<accession>A0AAD6YFW9</accession>
<name>A0AAD6YFW9_9AGAR</name>
<dbReference type="AlphaFoldDB" id="A0AAD6YFW9"/>
<organism evidence="2 3">
    <name type="scientific">Mycena pura</name>
    <dbReference type="NCBI Taxonomy" id="153505"/>
    <lineage>
        <taxon>Eukaryota</taxon>
        <taxon>Fungi</taxon>
        <taxon>Dikarya</taxon>
        <taxon>Basidiomycota</taxon>
        <taxon>Agaricomycotina</taxon>
        <taxon>Agaricomycetes</taxon>
        <taxon>Agaricomycetidae</taxon>
        <taxon>Agaricales</taxon>
        <taxon>Marasmiineae</taxon>
        <taxon>Mycenaceae</taxon>
        <taxon>Mycena</taxon>
    </lineage>
</organism>
<evidence type="ECO:0000256" key="1">
    <source>
        <dbReference type="SAM" id="MobiDB-lite"/>
    </source>
</evidence>
<sequence>MSELPRFHVNGEPILYARGVNGRGFQPVVLTNPDPRFPPRRRVQEEQYTAQAPTAIPRSEYPSRRLVAQATTLSSPAMDLMPLAPAFPPSHRPAPRKVALAGTARTGHRWPASTADGISRTDQLAPPMPDRPTDTWHNTSAMRCCPPAWPVTSNVPITITFNPTHGPSSVGVAFTELLYGRGVVDPNAGIQIGPFIQPVVHSLDHTVRLVLEWPGYHNKRAFPLDLKDDHGRYGTRGAFGKQIASAVYTFTEKFGDSDPFTPGGGRLRLGRTGIMFQQLRLLEVISFNGLEFYMRVGVVPSGRSAM</sequence>
<feature type="region of interest" description="Disordered" evidence="1">
    <location>
        <begin position="103"/>
        <end position="127"/>
    </location>
</feature>